<organism evidence="12 13">
    <name type="scientific">Geobacter pickeringii</name>
    <dbReference type="NCBI Taxonomy" id="345632"/>
    <lineage>
        <taxon>Bacteria</taxon>
        <taxon>Pseudomonadati</taxon>
        <taxon>Thermodesulfobacteriota</taxon>
        <taxon>Desulfuromonadia</taxon>
        <taxon>Geobacterales</taxon>
        <taxon>Geobacteraceae</taxon>
        <taxon>Geobacter</taxon>
    </lineage>
</organism>
<keyword evidence="4 10" id="KW-0547">Nucleotide-binding</keyword>
<feature type="binding site" evidence="10">
    <location>
        <begin position="238"/>
        <end position="239"/>
    </location>
    <ligand>
        <name>GMP</name>
        <dbReference type="ChEBI" id="CHEBI:58115"/>
    </ligand>
</feature>
<keyword evidence="7 11" id="KW-0464">Manganese</keyword>
<keyword evidence="6 10" id="KW-0342">GTP-binding</keyword>
<dbReference type="EMBL" id="CP009788">
    <property type="protein sequence ID" value="AJE04881.1"/>
    <property type="molecule type" value="Genomic_DNA"/>
</dbReference>
<feature type="active site" description="GMP-histidine intermediate" evidence="9">
    <location>
        <position position="291"/>
    </location>
</feature>
<keyword evidence="2" id="KW-0436">Ligase</keyword>
<dbReference type="InterPro" id="IPR036025">
    <property type="entry name" value="RtcB-like_sf"/>
</dbReference>
<dbReference type="GO" id="GO:0006396">
    <property type="term" value="P:RNA processing"/>
    <property type="evidence" value="ECO:0007669"/>
    <property type="project" value="InterPro"/>
</dbReference>
<dbReference type="PANTHER" id="PTHR11118">
    <property type="entry name" value="RNA-SPLICING LIGASE RTCB HOMOLOG"/>
    <property type="match status" value="1"/>
</dbReference>
<evidence type="ECO:0000256" key="7">
    <source>
        <dbReference type="ARBA" id="ARBA00023211"/>
    </source>
</evidence>
<dbReference type="Gene3D" id="3.90.1860.10">
    <property type="entry name" value="tRNA-splicing ligase RtcB"/>
    <property type="match status" value="1"/>
</dbReference>
<dbReference type="NCBIfam" id="TIGR03073">
    <property type="entry name" value="release_rtcB"/>
    <property type="match status" value="1"/>
</dbReference>
<dbReference type="STRING" id="345632.GPICK_09605"/>
<dbReference type="HOGENOM" id="CLU_022279_3_0_7"/>
<dbReference type="GO" id="GO:0003972">
    <property type="term" value="F:RNA ligase (ATP) activity"/>
    <property type="evidence" value="ECO:0007669"/>
    <property type="project" value="TreeGrafter"/>
</dbReference>
<evidence type="ECO:0000256" key="2">
    <source>
        <dbReference type="ARBA" id="ARBA00022598"/>
    </source>
</evidence>
<dbReference type="GO" id="GO:0046872">
    <property type="term" value="F:metal ion binding"/>
    <property type="evidence" value="ECO:0007669"/>
    <property type="project" value="UniProtKB-KW"/>
</dbReference>
<dbReference type="SUPFAM" id="SSF103365">
    <property type="entry name" value="Hypothetical protein PH1602"/>
    <property type="match status" value="1"/>
</dbReference>
<comment type="cofactor">
    <cofactor evidence="11">
        <name>Mn(2+)</name>
        <dbReference type="ChEBI" id="CHEBI:29035"/>
    </cofactor>
    <text evidence="11">Binds 2 manganese ions per subunit.</text>
</comment>
<proteinExistence type="predicted"/>
<feature type="binding site" evidence="10">
    <location>
        <begin position="291"/>
        <end position="294"/>
    </location>
    <ligand>
        <name>GMP</name>
        <dbReference type="ChEBI" id="CHEBI:58115"/>
    </ligand>
</feature>
<gene>
    <name evidence="12" type="ORF">GPICK_09605</name>
</gene>
<evidence type="ECO:0000256" key="10">
    <source>
        <dbReference type="PIRSR" id="PIRSR601233-2"/>
    </source>
</evidence>
<name>A0A0B5BLF9_9BACT</name>
<dbReference type="PANTHER" id="PTHR11118:SF1">
    <property type="entry name" value="RNA-SPLICING LIGASE RTCB HOMOLOG"/>
    <property type="match status" value="1"/>
</dbReference>
<evidence type="ECO:0000256" key="4">
    <source>
        <dbReference type="ARBA" id="ARBA00022741"/>
    </source>
</evidence>
<keyword evidence="13" id="KW-1185">Reference proteome</keyword>
<dbReference type="AlphaFoldDB" id="A0A0B5BLF9"/>
<dbReference type="GO" id="GO:0042245">
    <property type="term" value="P:RNA repair"/>
    <property type="evidence" value="ECO:0007669"/>
    <property type="project" value="UniProtKB-KW"/>
</dbReference>
<comment type="catalytic activity">
    <reaction evidence="8">
        <text>a 3'-end 3'-phospho-ribonucleotide-RNA + a 5'-end dephospho-ribonucleoside-RNA + GTP = a ribonucleotidyl-ribonucleotide-RNA + GMP + diphosphate</text>
        <dbReference type="Rhea" id="RHEA:68076"/>
        <dbReference type="Rhea" id="RHEA-COMP:10463"/>
        <dbReference type="Rhea" id="RHEA-COMP:13936"/>
        <dbReference type="Rhea" id="RHEA-COMP:17355"/>
        <dbReference type="ChEBI" id="CHEBI:33019"/>
        <dbReference type="ChEBI" id="CHEBI:37565"/>
        <dbReference type="ChEBI" id="CHEBI:58115"/>
        <dbReference type="ChEBI" id="CHEBI:83062"/>
        <dbReference type="ChEBI" id="CHEBI:138284"/>
        <dbReference type="ChEBI" id="CHEBI:173118"/>
        <dbReference type="EC" id="6.5.1.8"/>
    </reaction>
</comment>
<dbReference type="NCBIfam" id="NF007153">
    <property type="entry name" value="PRK09588.1"/>
    <property type="match status" value="1"/>
</dbReference>
<feature type="binding site" evidence="11">
    <location>
        <position position="136"/>
    </location>
    <ligand>
        <name>Mn(2+)</name>
        <dbReference type="ChEBI" id="CHEBI:29035"/>
        <label>1</label>
    </ligand>
</feature>
<evidence type="ECO:0000256" key="6">
    <source>
        <dbReference type="ARBA" id="ARBA00023134"/>
    </source>
</evidence>
<evidence type="ECO:0000256" key="5">
    <source>
        <dbReference type="ARBA" id="ARBA00022800"/>
    </source>
</evidence>
<keyword evidence="5" id="KW-0692">RNA repair</keyword>
<evidence type="ECO:0000256" key="1">
    <source>
        <dbReference type="ARBA" id="ARBA00012726"/>
    </source>
</evidence>
<evidence type="ECO:0000256" key="9">
    <source>
        <dbReference type="PIRSR" id="PIRSR601233-1"/>
    </source>
</evidence>
<evidence type="ECO:0000256" key="3">
    <source>
        <dbReference type="ARBA" id="ARBA00022723"/>
    </source>
</evidence>
<evidence type="ECO:0000256" key="8">
    <source>
        <dbReference type="ARBA" id="ARBA00047746"/>
    </source>
</evidence>
<reference evidence="12 13" key="1">
    <citation type="journal article" date="2015" name="Genome Announc.">
        <title>Complete Genome of Geobacter pickeringii G13T, a Metal-Reducing Isolate from Sedimentary Kaolin Deposits.</title>
        <authorList>
            <person name="Badalamenti J.P."/>
            <person name="Bond D.R."/>
        </authorList>
    </citation>
    <scope>NUCLEOTIDE SEQUENCE [LARGE SCALE GENOMIC DNA]</scope>
    <source>
        <strain evidence="12 13">G13</strain>
    </source>
</reference>
<feature type="binding site" evidence="11">
    <location>
        <position position="238"/>
    </location>
    <ligand>
        <name>Mn(2+)</name>
        <dbReference type="ChEBI" id="CHEBI:29035"/>
        <label>2</label>
    </ligand>
</feature>
<sequence length="373" mass="40637">MYRPRQLNDRLTLYADSQCWIEGEALRQLERAAGLPGMVRAVGLPDLHPGKGGPVGAAFLSDGLFYPYLVGADVGCGMALFSTDLTMAKAKPERWSKRLHGLEESWDGDREAWLGERQALGAGFASSIGTIGLGNHFAELLTMQKVHDAEACRMLDIEAGGLLLLVHSGSRGAGETLLRDHADRFRDSPLVAGSCEAEQYLARHALANAYAAANRELIAYRLLEQLGSGYHRILDLAHNGIERTANGHFLHRKGAAPSDHGVVVIPGSRGSCSFLVMPVGGQADNLWSVAHGAGRKWSRSECEGRLRTKFPAASLQRTKLGSHVICEDRQLLYEEAPPAYKEIRTVIDALVSFGLVRVIAVLSPVLTYKVRRH</sequence>
<evidence type="ECO:0000256" key="11">
    <source>
        <dbReference type="PIRSR" id="PIRSR601233-3"/>
    </source>
</evidence>
<dbReference type="InterPro" id="IPR017510">
    <property type="entry name" value="RtcB2"/>
</dbReference>
<keyword evidence="3 11" id="KW-0479">Metal-binding</keyword>
<accession>A0A0B5BLF9</accession>
<dbReference type="KEGG" id="gpi:GPICK_09605"/>
<protein>
    <recommendedName>
        <fullName evidence="1">3'-phosphate/5'-hydroxy nucleic acid ligase</fullName>
        <ecNumber evidence="1">6.5.1.8</ecNumber>
    </recommendedName>
</protein>
<dbReference type="Pfam" id="PF01139">
    <property type="entry name" value="RtcB"/>
    <property type="match status" value="2"/>
</dbReference>
<feature type="binding site" evidence="10">
    <location>
        <position position="273"/>
    </location>
    <ligand>
        <name>GMP</name>
        <dbReference type="ChEBI" id="CHEBI:58115"/>
    </ligand>
</feature>
<feature type="binding site" evidence="10">
    <location>
        <begin position="135"/>
        <end position="139"/>
    </location>
    <ligand>
        <name>GMP</name>
        <dbReference type="ChEBI" id="CHEBI:58115"/>
    </ligand>
</feature>
<evidence type="ECO:0000313" key="12">
    <source>
        <dbReference type="EMBL" id="AJE04881.1"/>
    </source>
</evidence>
<feature type="binding site" evidence="11">
    <location>
        <position position="167"/>
    </location>
    <ligand>
        <name>Mn(2+)</name>
        <dbReference type="ChEBI" id="CHEBI:29035"/>
        <label>2</label>
    </ligand>
</feature>
<dbReference type="Proteomes" id="UP000057609">
    <property type="component" value="Chromosome"/>
</dbReference>
<dbReference type="GO" id="GO:0170057">
    <property type="term" value="F:RNA ligase (GTP) activity"/>
    <property type="evidence" value="ECO:0007669"/>
    <property type="project" value="UniProtKB-EC"/>
</dbReference>
<dbReference type="InterPro" id="IPR001233">
    <property type="entry name" value="RtcB"/>
</dbReference>
<dbReference type="GO" id="GO:0005525">
    <property type="term" value="F:GTP binding"/>
    <property type="evidence" value="ECO:0007669"/>
    <property type="project" value="UniProtKB-KW"/>
</dbReference>
<dbReference type="EC" id="6.5.1.8" evidence="1"/>
<evidence type="ECO:0000313" key="13">
    <source>
        <dbReference type="Proteomes" id="UP000057609"/>
    </source>
</evidence>